<evidence type="ECO:0000313" key="3">
    <source>
        <dbReference type="Proteomes" id="UP001221757"/>
    </source>
</evidence>
<evidence type="ECO:0000313" key="2">
    <source>
        <dbReference type="EMBL" id="KAJ7634319.1"/>
    </source>
</evidence>
<sequence length="652" mass="72805">MANTLASLDAYNLHVASRISAARRLVSDVREKLADVKAHITDLLLQQKQLEEYIADHERTLSSINFLPPDLFSIIFLFTLPSPKELVRNLKLHDMRTLSPWLLTLQLERSDNPKLRLQLFGPVGGRLASQLAALVRASDRWSSVRLAFDWPLLLHQLAPLEECVGQLEELHIGGVWRDAPIALPQNVRLDPFTIAPRLRSLIVSRVCEPTVSLVLPWHQLTRYRGSGSAHEHISVLKFCPNLTTAHLMFESTTTVANNTSTQVSLPKLRNLKLVNSEFLSFMSLPTLETIVIEKMPPAVETLLPLLVFVRRPQTPPVLYFLPGEHADDAHAHLHPRGSSHHLYASHLAPPRRRPCCGRAPRGAYARPGPCCTCLYRPPPRDTGASQPRRIRPEPSPQDAALAPRTVRQLHMPASRAAHPPDLPKSAVEMGHQEASPHIGGGAGGGYKYISLLSLRTPIMWRRSIWVAWLVARQLRSLHLVKPPPKMIQEYGQLESPMFMPEIQRAVWGELSGIPVSEMGLRRECSWMIDDGAERSQPRGLLLRKFIKPTPHAEKLAEKVPSNIESPSPMGARISTGPEIERKNAGNIKNMNTNINKDPVKKVQSNSFMILAEIPWSTLISLHQADQVGQAAHVTAGQTIWIFPTGPFAIEPF</sequence>
<reference evidence="2" key="1">
    <citation type="submission" date="2023-03" db="EMBL/GenBank/DDBJ databases">
        <title>Massive genome expansion in bonnet fungi (Mycena s.s.) driven by repeated elements and novel gene families across ecological guilds.</title>
        <authorList>
            <consortium name="Lawrence Berkeley National Laboratory"/>
            <person name="Harder C.B."/>
            <person name="Miyauchi S."/>
            <person name="Viragh M."/>
            <person name="Kuo A."/>
            <person name="Thoen E."/>
            <person name="Andreopoulos B."/>
            <person name="Lu D."/>
            <person name="Skrede I."/>
            <person name="Drula E."/>
            <person name="Henrissat B."/>
            <person name="Morin E."/>
            <person name="Kohler A."/>
            <person name="Barry K."/>
            <person name="LaButti K."/>
            <person name="Morin E."/>
            <person name="Salamov A."/>
            <person name="Lipzen A."/>
            <person name="Mereny Z."/>
            <person name="Hegedus B."/>
            <person name="Baldrian P."/>
            <person name="Stursova M."/>
            <person name="Weitz H."/>
            <person name="Taylor A."/>
            <person name="Grigoriev I.V."/>
            <person name="Nagy L.G."/>
            <person name="Martin F."/>
            <person name="Kauserud H."/>
        </authorList>
    </citation>
    <scope>NUCLEOTIDE SEQUENCE</scope>
    <source>
        <strain evidence="2">CBHHK067</strain>
    </source>
</reference>
<dbReference type="EMBL" id="JARKIE010000474">
    <property type="protein sequence ID" value="KAJ7634319.1"/>
    <property type="molecule type" value="Genomic_DNA"/>
</dbReference>
<dbReference type="AlphaFoldDB" id="A0AAD7BYA8"/>
<name>A0AAD7BYA8_MYCRO</name>
<keyword evidence="3" id="KW-1185">Reference proteome</keyword>
<accession>A0AAD7BYA8</accession>
<organism evidence="2 3">
    <name type="scientific">Mycena rosella</name>
    <name type="common">Pink bonnet</name>
    <name type="synonym">Agaricus rosellus</name>
    <dbReference type="NCBI Taxonomy" id="1033263"/>
    <lineage>
        <taxon>Eukaryota</taxon>
        <taxon>Fungi</taxon>
        <taxon>Dikarya</taxon>
        <taxon>Basidiomycota</taxon>
        <taxon>Agaricomycotina</taxon>
        <taxon>Agaricomycetes</taxon>
        <taxon>Agaricomycetidae</taxon>
        <taxon>Agaricales</taxon>
        <taxon>Marasmiineae</taxon>
        <taxon>Mycenaceae</taxon>
        <taxon>Mycena</taxon>
    </lineage>
</organism>
<evidence type="ECO:0008006" key="4">
    <source>
        <dbReference type="Google" id="ProtNLM"/>
    </source>
</evidence>
<comment type="caution">
    <text evidence="2">The sequence shown here is derived from an EMBL/GenBank/DDBJ whole genome shotgun (WGS) entry which is preliminary data.</text>
</comment>
<gene>
    <name evidence="2" type="ORF">B0H17DRAFT_1280038</name>
</gene>
<dbReference type="Proteomes" id="UP001221757">
    <property type="component" value="Unassembled WGS sequence"/>
</dbReference>
<feature type="region of interest" description="Disordered" evidence="1">
    <location>
        <begin position="381"/>
        <end position="402"/>
    </location>
</feature>
<evidence type="ECO:0000256" key="1">
    <source>
        <dbReference type="SAM" id="MobiDB-lite"/>
    </source>
</evidence>
<proteinExistence type="predicted"/>
<protein>
    <recommendedName>
        <fullName evidence="4">F-box domain-containing protein</fullName>
    </recommendedName>
</protein>